<keyword evidence="4" id="KW-1185">Reference proteome</keyword>
<keyword evidence="1" id="KW-0238">DNA-binding</keyword>
<dbReference type="GO" id="GO:0003700">
    <property type="term" value="F:DNA-binding transcription factor activity"/>
    <property type="evidence" value="ECO:0007669"/>
    <property type="project" value="InterPro"/>
</dbReference>
<dbReference type="GO" id="GO:0003677">
    <property type="term" value="F:DNA binding"/>
    <property type="evidence" value="ECO:0007669"/>
    <property type="project" value="UniProtKB-KW"/>
</dbReference>
<evidence type="ECO:0000259" key="2">
    <source>
        <dbReference type="PROSITE" id="PS50937"/>
    </source>
</evidence>
<name>A0A1R4KIU7_9MICO</name>
<accession>A0A1R4KIU7</accession>
<evidence type="ECO:0000313" key="3">
    <source>
        <dbReference type="EMBL" id="SJN44281.1"/>
    </source>
</evidence>
<dbReference type="PRINTS" id="PR00040">
    <property type="entry name" value="HTHMERR"/>
</dbReference>
<dbReference type="PROSITE" id="PS50937">
    <property type="entry name" value="HTH_MERR_2"/>
    <property type="match status" value="1"/>
</dbReference>
<dbReference type="EMBL" id="FUKO01000033">
    <property type="protein sequence ID" value="SJN44281.1"/>
    <property type="molecule type" value="Genomic_DNA"/>
</dbReference>
<dbReference type="InterPro" id="IPR000551">
    <property type="entry name" value="MerR-type_HTH_dom"/>
</dbReference>
<dbReference type="Pfam" id="PF13411">
    <property type="entry name" value="MerR_1"/>
    <property type="match status" value="1"/>
</dbReference>
<dbReference type="Proteomes" id="UP000196320">
    <property type="component" value="Unassembled WGS sequence"/>
</dbReference>
<feature type="domain" description="HTH merR-type" evidence="2">
    <location>
        <begin position="10"/>
        <end position="79"/>
    </location>
</feature>
<gene>
    <name evidence="3" type="ORF">FM104_13315</name>
</gene>
<sequence length="127" mass="14578">MEDEHVTVETMRIGEVAERTALSFRSLRHWDDVGLVQPSARTEGGFRLYTEKDVERILIIRRMKPLGYTLDEMRALLDVVDALTVDPSDVALRARIDDIRDGADQRRQKLTEQLAMADEFVHLLGQL</sequence>
<evidence type="ECO:0000256" key="1">
    <source>
        <dbReference type="ARBA" id="ARBA00023125"/>
    </source>
</evidence>
<reference evidence="3 4" key="1">
    <citation type="submission" date="2017-02" db="EMBL/GenBank/DDBJ databases">
        <authorList>
            <person name="Peterson S.W."/>
        </authorList>
    </citation>
    <scope>NUCLEOTIDE SEQUENCE [LARGE SCALE GENOMIC DNA]</scope>
    <source>
        <strain evidence="3 4">B Mb 05.01</strain>
    </source>
</reference>
<protein>
    <submittedName>
        <fullName evidence="3">Regulatory protein, MerR</fullName>
    </submittedName>
</protein>
<dbReference type="PANTHER" id="PTHR30204:SF93">
    <property type="entry name" value="HTH MERR-TYPE DOMAIN-CONTAINING PROTEIN"/>
    <property type="match status" value="1"/>
</dbReference>
<dbReference type="SMART" id="SM00422">
    <property type="entry name" value="HTH_MERR"/>
    <property type="match status" value="1"/>
</dbReference>
<evidence type="ECO:0000313" key="4">
    <source>
        <dbReference type="Proteomes" id="UP000196320"/>
    </source>
</evidence>
<organism evidence="3 4">
    <name type="scientific">Microbacterium esteraromaticum</name>
    <dbReference type="NCBI Taxonomy" id="57043"/>
    <lineage>
        <taxon>Bacteria</taxon>
        <taxon>Bacillati</taxon>
        <taxon>Actinomycetota</taxon>
        <taxon>Actinomycetes</taxon>
        <taxon>Micrococcales</taxon>
        <taxon>Microbacteriaceae</taxon>
        <taxon>Microbacterium</taxon>
    </lineage>
</organism>
<dbReference type="AlphaFoldDB" id="A0A1R4KIU7"/>
<dbReference type="SUPFAM" id="SSF46955">
    <property type="entry name" value="Putative DNA-binding domain"/>
    <property type="match status" value="1"/>
</dbReference>
<dbReference type="PANTHER" id="PTHR30204">
    <property type="entry name" value="REDOX-CYCLING DRUG-SENSING TRANSCRIPTIONAL ACTIVATOR SOXR"/>
    <property type="match status" value="1"/>
</dbReference>
<dbReference type="InterPro" id="IPR009061">
    <property type="entry name" value="DNA-bd_dom_put_sf"/>
</dbReference>
<proteinExistence type="predicted"/>
<dbReference type="Gene3D" id="1.10.1660.10">
    <property type="match status" value="1"/>
</dbReference>
<dbReference type="InterPro" id="IPR047057">
    <property type="entry name" value="MerR_fam"/>
</dbReference>